<protein>
    <recommendedName>
        <fullName evidence="2 6">S-formylglutathione hydrolase</fullName>
        <ecNumber evidence="2 6">3.1.2.12</ecNumber>
    </recommendedName>
</protein>
<feature type="active site" description="Charge relay system" evidence="7">
    <location>
        <position position="227"/>
    </location>
</feature>
<dbReference type="EC" id="3.1.2.12" evidence="2 6"/>
<evidence type="ECO:0000256" key="7">
    <source>
        <dbReference type="PIRSR" id="PIRSR614186-1"/>
    </source>
</evidence>
<evidence type="ECO:0000256" key="1">
    <source>
        <dbReference type="ARBA" id="ARBA00005622"/>
    </source>
</evidence>
<comment type="function">
    <text evidence="8">Serine hydrolase involved in the detoxification of formaldehyde.</text>
</comment>
<dbReference type="NCBIfam" id="TIGR02821">
    <property type="entry name" value="fghA_ester_D"/>
    <property type="match status" value="1"/>
</dbReference>
<sequence length="282" mass="30651">MAVPALEVLSEKRCFGGVQGFYRYESSACGGPMRFGVFRPERSGRVPALLFLAGLTCTEETFAIKAGAQRVAAELGLALVTPDTSPRETGIEGATGDWEFGEGAGFWLDATQAPYAGRFGMESVVVRELPMLLDAHFGIDVARLGISGHSMGGHGALTLALRHPQRFRSLSAFAPIVAPMQVPWGQKAFPRYLGNDETAWRGHDATALMADGHGFDGPILIDQGADDAFLAEQLRPELFQAACDAANQPLLLRQHAGYDHSYWFIQSFIEDHLRHHARVLSP</sequence>
<dbReference type="GO" id="GO:0052689">
    <property type="term" value="F:carboxylic ester hydrolase activity"/>
    <property type="evidence" value="ECO:0007669"/>
    <property type="project" value="UniProtKB-KW"/>
</dbReference>
<dbReference type="PANTHER" id="PTHR10061:SF0">
    <property type="entry name" value="S-FORMYLGLUTATHIONE HYDROLASE"/>
    <property type="match status" value="1"/>
</dbReference>
<dbReference type="EMBL" id="BMFO01000003">
    <property type="protein sequence ID" value="GGF95388.1"/>
    <property type="molecule type" value="Genomic_DNA"/>
</dbReference>
<keyword evidence="4 8" id="KW-0378">Hydrolase</keyword>
<feature type="active site" description="Charge relay system" evidence="7">
    <location>
        <position position="150"/>
    </location>
</feature>
<proteinExistence type="inferred from homology"/>
<evidence type="ECO:0000256" key="3">
    <source>
        <dbReference type="ARBA" id="ARBA00022487"/>
    </source>
</evidence>
<dbReference type="GO" id="GO:0046294">
    <property type="term" value="P:formaldehyde catabolic process"/>
    <property type="evidence" value="ECO:0007669"/>
    <property type="project" value="InterPro"/>
</dbReference>
<organism evidence="9 10">
    <name type="scientific">Arenimonas maotaiensis</name>
    <dbReference type="NCBI Taxonomy" id="1446479"/>
    <lineage>
        <taxon>Bacteria</taxon>
        <taxon>Pseudomonadati</taxon>
        <taxon>Pseudomonadota</taxon>
        <taxon>Gammaproteobacteria</taxon>
        <taxon>Lysobacterales</taxon>
        <taxon>Lysobacteraceae</taxon>
        <taxon>Arenimonas</taxon>
    </lineage>
</organism>
<comment type="catalytic activity">
    <reaction evidence="5 8">
        <text>S-formylglutathione + H2O = formate + glutathione + H(+)</text>
        <dbReference type="Rhea" id="RHEA:14961"/>
        <dbReference type="ChEBI" id="CHEBI:15377"/>
        <dbReference type="ChEBI" id="CHEBI:15378"/>
        <dbReference type="ChEBI" id="CHEBI:15740"/>
        <dbReference type="ChEBI" id="CHEBI:57688"/>
        <dbReference type="ChEBI" id="CHEBI:57925"/>
        <dbReference type="EC" id="3.1.2.12"/>
    </reaction>
</comment>
<dbReference type="Proteomes" id="UP000632858">
    <property type="component" value="Unassembled WGS sequence"/>
</dbReference>
<evidence type="ECO:0000313" key="9">
    <source>
        <dbReference type="EMBL" id="GGF95388.1"/>
    </source>
</evidence>
<accession>A0A917FQV7</accession>
<dbReference type="AlphaFoldDB" id="A0A917FQV7"/>
<reference evidence="9" key="1">
    <citation type="journal article" date="2014" name="Int. J. Syst. Evol. Microbiol.">
        <title>Complete genome sequence of Corynebacterium casei LMG S-19264T (=DSM 44701T), isolated from a smear-ripened cheese.</title>
        <authorList>
            <consortium name="US DOE Joint Genome Institute (JGI-PGF)"/>
            <person name="Walter F."/>
            <person name="Albersmeier A."/>
            <person name="Kalinowski J."/>
            <person name="Ruckert C."/>
        </authorList>
    </citation>
    <scope>NUCLEOTIDE SEQUENCE</scope>
    <source>
        <strain evidence="9">CGMCC 1.12726</strain>
    </source>
</reference>
<evidence type="ECO:0000256" key="2">
    <source>
        <dbReference type="ARBA" id="ARBA00012479"/>
    </source>
</evidence>
<feature type="active site" description="Charge relay system" evidence="7">
    <location>
        <position position="260"/>
    </location>
</feature>
<dbReference type="InterPro" id="IPR014186">
    <property type="entry name" value="S-formylglutathione_hydrol"/>
</dbReference>
<keyword evidence="3 8" id="KW-0719">Serine esterase</keyword>
<comment type="caution">
    <text evidence="9">The sequence shown here is derived from an EMBL/GenBank/DDBJ whole genome shotgun (WGS) entry which is preliminary data.</text>
</comment>
<evidence type="ECO:0000256" key="8">
    <source>
        <dbReference type="RuleBase" id="RU363068"/>
    </source>
</evidence>
<reference evidence="9" key="2">
    <citation type="submission" date="2020-09" db="EMBL/GenBank/DDBJ databases">
        <authorList>
            <person name="Sun Q."/>
            <person name="Zhou Y."/>
        </authorList>
    </citation>
    <scope>NUCLEOTIDE SEQUENCE</scope>
    <source>
        <strain evidence="9">CGMCC 1.12726</strain>
    </source>
</reference>
<dbReference type="Pfam" id="PF00756">
    <property type="entry name" value="Esterase"/>
    <property type="match status" value="1"/>
</dbReference>
<evidence type="ECO:0000256" key="6">
    <source>
        <dbReference type="NCBIfam" id="TIGR02821"/>
    </source>
</evidence>
<dbReference type="GO" id="GO:0005829">
    <property type="term" value="C:cytosol"/>
    <property type="evidence" value="ECO:0007669"/>
    <property type="project" value="TreeGrafter"/>
</dbReference>
<dbReference type="InterPro" id="IPR000801">
    <property type="entry name" value="Esterase-like"/>
</dbReference>
<dbReference type="RefSeq" id="WP_343207481.1">
    <property type="nucleotide sequence ID" value="NZ_BMFO01000003.1"/>
</dbReference>
<dbReference type="InterPro" id="IPR029058">
    <property type="entry name" value="AB_hydrolase_fold"/>
</dbReference>
<dbReference type="SUPFAM" id="SSF53474">
    <property type="entry name" value="alpha/beta-Hydrolases"/>
    <property type="match status" value="1"/>
</dbReference>
<dbReference type="Gene3D" id="3.40.50.1820">
    <property type="entry name" value="alpha/beta hydrolase"/>
    <property type="match status" value="1"/>
</dbReference>
<name>A0A917FQV7_9GAMM</name>
<keyword evidence="10" id="KW-1185">Reference proteome</keyword>
<evidence type="ECO:0000313" key="10">
    <source>
        <dbReference type="Proteomes" id="UP000632858"/>
    </source>
</evidence>
<evidence type="ECO:0000256" key="5">
    <source>
        <dbReference type="ARBA" id="ARBA00047590"/>
    </source>
</evidence>
<dbReference type="PANTHER" id="PTHR10061">
    <property type="entry name" value="S-FORMYLGLUTATHIONE HYDROLASE"/>
    <property type="match status" value="1"/>
</dbReference>
<dbReference type="GO" id="GO:0018738">
    <property type="term" value="F:S-formylglutathione hydrolase activity"/>
    <property type="evidence" value="ECO:0007669"/>
    <property type="project" value="UniProtKB-UniRule"/>
</dbReference>
<comment type="similarity">
    <text evidence="1 8">Belongs to the esterase D family.</text>
</comment>
<gene>
    <name evidence="9" type="primary">fghA</name>
    <name evidence="9" type="ORF">GCM10010960_16300</name>
</gene>
<evidence type="ECO:0000256" key="4">
    <source>
        <dbReference type="ARBA" id="ARBA00022801"/>
    </source>
</evidence>
<dbReference type="FunFam" id="3.40.50.1820:FF:000002">
    <property type="entry name" value="S-formylglutathione hydrolase"/>
    <property type="match status" value="1"/>
</dbReference>